<evidence type="ECO:0008006" key="5">
    <source>
        <dbReference type="Google" id="ProtNLM"/>
    </source>
</evidence>
<comment type="caution">
    <text evidence="3">The sequence shown here is derived from an EMBL/GenBank/DDBJ whole genome shotgun (WGS) entry which is preliminary data.</text>
</comment>
<dbReference type="InterPro" id="IPR032675">
    <property type="entry name" value="LRR_dom_sf"/>
</dbReference>
<dbReference type="AlphaFoldDB" id="A0A6G0U0K9"/>
<proteinExistence type="predicted"/>
<dbReference type="Pfam" id="PF13855">
    <property type="entry name" value="LRR_8"/>
    <property type="match status" value="1"/>
</dbReference>
<sequence>MRPPIEEEIEAAEVEVDDGQQTAVMLVSTRLAGNAVIRVVNRCNEAQESQNLDLSECQLMQIPDAIYLLMQNTQLVTCDLSNNVISKLPVKFTERFPSITGKYISRLDLELNLSNNQISKLPDQLSGMKNLKKLNISYNSFVELPEPIANLPELTTLIANNNFIIDVNVRILESRLKHLKEVDLKDNPLNTSTVDALEQELPFRIMFTPPTDEDWRDLDN</sequence>
<dbReference type="SUPFAM" id="SSF52075">
    <property type="entry name" value="Outer arm dynein light chain 1"/>
    <property type="match status" value="1"/>
</dbReference>
<dbReference type="PANTHER" id="PTHR48051:SF1">
    <property type="entry name" value="RAS SUPPRESSOR PROTEIN 1"/>
    <property type="match status" value="1"/>
</dbReference>
<accession>A0A6G0U0K9</accession>
<dbReference type="InterPro" id="IPR001611">
    <property type="entry name" value="Leu-rich_rpt"/>
</dbReference>
<dbReference type="PROSITE" id="PS51450">
    <property type="entry name" value="LRR"/>
    <property type="match status" value="1"/>
</dbReference>
<dbReference type="OrthoDB" id="1060944at2759"/>
<keyword evidence="4" id="KW-1185">Reference proteome</keyword>
<gene>
    <name evidence="3" type="ORF">AGLY_003788</name>
</gene>
<reference evidence="3 4" key="1">
    <citation type="submission" date="2019-08" db="EMBL/GenBank/DDBJ databases">
        <title>The genome of the soybean aphid Biotype 1, its phylome, world population structure and adaptation to the North American continent.</title>
        <authorList>
            <person name="Giordano R."/>
            <person name="Donthu R.K."/>
            <person name="Hernandez A.G."/>
            <person name="Wright C.L."/>
            <person name="Zimin A.V."/>
        </authorList>
    </citation>
    <scope>NUCLEOTIDE SEQUENCE [LARGE SCALE GENOMIC DNA]</scope>
    <source>
        <tissue evidence="3">Whole aphids</tissue>
    </source>
</reference>
<dbReference type="InterPro" id="IPR050216">
    <property type="entry name" value="LRR_domain-containing"/>
</dbReference>
<protein>
    <recommendedName>
        <fullName evidence="5">Leucine-rich repeat-containing protein 20</fullName>
    </recommendedName>
</protein>
<dbReference type="PANTHER" id="PTHR48051">
    <property type="match status" value="1"/>
</dbReference>
<evidence type="ECO:0000313" key="3">
    <source>
        <dbReference type="EMBL" id="KAE9541797.1"/>
    </source>
</evidence>
<dbReference type="EMBL" id="VYZN01000012">
    <property type="protein sequence ID" value="KAE9541797.1"/>
    <property type="molecule type" value="Genomic_DNA"/>
</dbReference>
<evidence type="ECO:0000256" key="2">
    <source>
        <dbReference type="ARBA" id="ARBA00022737"/>
    </source>
</evidence>
<name>A0A6G0U0K9_APHGL</name>
<dbReference type="Proteomes" id="UP000475862">
    <property type="component" value="Unassembled WGS sequence"/>
</dbReference>
<organism evidence="3 4">
    <name type="scientific">Aphis glycines</name>
    <name type="common">Soybean aphid</name>
    <dbReference type="NCBI Taxonomy" id="307491"/>
    <lineage>
        <taxon>Eukaryota</taxon>
        <taxon>Metazoa</taxon>
        <taxon>Ecdysozoa</taxon>
        <taxon>Arthropoda</taxon>
        <taxon>Hexapoda</taxon>
        <taxon>Insecta</taxon>
        <taxon>Pterygota</taxon>
        <taxon>Neoptera</taxon>
        <taxon>Paraneoptera</taxon>
        <taxon>Hemiptera</taxon>
        <taxon>Sternorrhyncha</taxon>
        <taxon>Aphidomorpha</taxon>
        <taxon>Aphidoidea</taxon>
        <taxon>Aphididae</taxon>
        <taxon>Aphidini</taxon>
        <taxon>Aphis</taxon>
        <taxon>Aphis</taxon>
    </lineage>
</organism>
<evidence type="ECO:0000313" key="4">
    <source>
        <dbReference type="Proteomes" id="UP000475862"/>
    </source>
</evidence>
<evidence type="ECO:0000256" key="1">
    <source>
        <dbReference type="ARBA" id="ARBA00022614"/>
    </source>
</evidence>
<dbReference type="Gene3D" id="3.80.10.10">
    <property type="entry name" value="Ribonuclease Inhibitor"/>
    <property type="match status" value="1"/>
</dbReference>
<keyword evidence="1" id="KW-0433">Leucine-rich repeat</keyword>
<dbReference type="GO" id="GO:0005737">
    <property type="term" value="C:cytoplasm"/>
    <property type="evidence" value="ECO:0007669"/>
    <property type="project" value="TreeGrafter"/>
</dbReference>
<keyword evidence="2" id="KW-0677">Repeat</keyword>